<evidence type="ECO:0000313" key="7">
    <source>
        <dbReference type="EMBL" id="EHB91978.1"/>
    </source>
</evidence>
<dbReference type="SUPFAM" id="SSF118215">
    <property type="entry name" value="Proton glutamate symport protein"/>
    <property type="match status" value="1"/>
</dbReference>
<dbReference type="Pfam" id="PF00375">
    <property type="entry name" value="SDF"/>
    <property type="match status" value="1"/>
</dbReference>
<dbReference type="PANTHER" id="PTHR42865:SF8">
    <property type="entry name" value="SERINE_THREONINE TRANSPORTER SSTT"/>
    <property type="match status" value="1"/>
</dbReference>
<keyword evidence="3 6" id="KW-0812">Transmembrane</keyword>
<organism evidence="7 8">
    <name type="scientific">Alistipes indistinctus YIT 12060</name>
    <dbReference type="NCBI Taxonomy" id="742725"/>
    <lineage>
        <taxon>Bacteria</taxon>
        <taxon>Pseudomonadati</taxon>
        <taxon>Bacteroidota</taxon>
        <taxon>Bacteroidia</taxon>
        <taxon>Bacteroidales</taxon>
        <taxon>Rikenellaceae</taxon>
        <taxon>Alistipes</taxon>
    </lineage>
</organism>
<comment type="subcellular location">
    <subcellularLocation>
        <location evidence="1">Membrane</location>
        <topology evidence="1">Multi-pass membrane protein</topology>
    </subcellularLocation>
</comment>
<evidence type="ECO:0000256" key="1">
    <source>
        <dbReference type="ARBA" id="ARBA00004141"/>
    </source>
</evidence>
<evidence type="ECO:0000256" key="3">
    <source>
        <dbReference type="ARBA" id="ARBA00022692"/>
    </source>
</evidence>
<dbReference type="AlphaFoldDB" id="G5H8U1"/>
<name>G5H8U1_9BACT</name>
<feature type="transmembrane region" description="Helical" evidence="6">
    <location>
        <begin position="144"/>
        <end position="164"/>
    </location>
</feature>
<dbReference type="eggNOG" id="COG1301">
    <property type="taxonomic scope" value="Bacteria"/>
</dbReference>
<dbReference type="InterPro" id="IPR001991">
    <property type="entry name" value="Na-dicarboxylate_symporter"/>
</dbReference>
<dbReference type="PATRIC" id="fig|742725.3.peg.2124"/>
<dbReference type="PANTHER" id="PTHR42865">
    <property type="entry name" value="PROTON/GLUTAMATE-ASPARTATE SYMPORTER"/>
    <property type="match status" value="1"/>
</dbReference>
<keyword evidence="5 6" id="KW-0472">Membrane</keyword>
<gene>
    <name evidence="7" type="ORF">HMPREF9450_02027</name>
</gene>
<dbReference type="OrthoDB" id="9768885at2"/>
<feature type="transmembrane region" description="Helical" evidence="6">
    <location>
        <begin position="72"/>
        <end position="93"/>
    </location>
</feature>
<evidence type="ECO:0000256" key="4">
    <source>
        <dbReference type="ARBA" id="ARBA00022989"/>
    </source>
</evidence>
<feature type="transmembrane region" description="Helical" evidence="6">
    <location>
        <begin position="34"/>
        <end position="60"/>
    </location>
</feature>
<evidence type="ECO:0000256" key="5">
    <source>
        <dbReference type="ARBA" id="ARBA00023136"/>
    </source>
</evidence>
<dbReference type="PRINTS" id="PR00173">
    <property type="entry name" value="EDTRNSPORT"/>
</dbReference>
<feature type="transmembrane region" description="Helical" evidence="6">
    <location>
        <begin position="220"/>
        <end position="242"/>
    </location>
</feature>
<feature type="transmembrane region" description="Helical" evidence="6">
    <location>
        <begin position="7"/>
        <end position="28"/>
    </location>
</feature>
<dbReference type="Gene3D" id="1.10.3860.10">
    <property type="entry name" value="Sodium:dicarboxylate symporter"/>
    <property type="match status" value="1"/>
</dbReference>
<dbReference type="STRING" id="742725.HMPREF9450_02027"/>
<reference evidence="7 8" key="1">
    <citation type="submission" date="2011-08" db="EMBL/GenBank/DDBJ databases">
        <title>The Genome Sequence of Alistipes indistinctus YIT 12060.</title>
        <authorList>
            <consortium name="The Broad Institute Genome Sequencing Platform"/>
            <person name="Earl A."/>
            <person name="Ward D."/>
            <person name="Feldgarden M."/>
            <person name="Gevers D."/>
            <person name="Morotomi M."/>
            <person name="Young S.K."/>
            <person name="Zeng Q."/>
            <person name="Gargeya S."/>
            <person name="Fitzgerald M."/>
            <person name="Haas B."/>
            <person name="Abouelleil A."/>
            <person name="Alvarado L."/>
            <person name="Arachchi H.M."/>
            <person name="Berlin A."/>
            <person name="Brown A."/>
            <person name="Chapman S.B."/>
            <person name="Chen Z."/>
            <person name="Dunbar C."/>
            <person name="Freedman E."/>
            <person name="Gearin G."/>
            <person name="Gellesch M."/>
            <person name="Goldberg J."/>
            <person name="Griggs A."/>
            <person name="Gujja S."/>
            <person name="Heiman D."/>
            <person name="Howarth C."/>
            <person name="Larson L."/>
            <person name="Lui A."/>
            <person name="MacDonald P.J.P."/>
            <person name="Montmayeur A."/>
            <person name="Murphy C."/>
            <person name="Neiman D."/>
            <person name="Pearson M."/>
            <person name="Priest M."/>
            <person name="Roberts A."/>
            <person name="Saif S."/>
            <person name="Shea T."/>
            <person name="Shenoy N."/>
            <person name="Sisk P."/>
            <person name="Stolte C."/>
            <person name="Sykes S."/>
            <person name="Wortman J."/>
            <person name="Nusbaum C."/>
            <person name="Birren B."/>
        </authorList>
    </citation>
    <scope>NUCLEOTIDE SEQUENCE [LARGE SCALE GENOMIC DNA]</scope>
    <source>
        <strain evidence="7 8">YIT 12060</strain>
    </source>
</reference>
<protein>
    <submittedName>
        <fullName evidence="7">Uncharacterized protein</fullName>
    </submittedName>
</protein>
<dbReference type="RefSeq" id="WP_009134833.1">
    <property type="nucleotide sequence ID" value="NZ_CP102250.1"/>
</dbReference>
<dbReference type="EMBL" id="ADLD01000013">
    <property type="protein sequence ID" value="EHB91978.1"/>
    <property type="molecule type" value="Genomic_DNA"/>
</dbReference>
<keyword evidence="8" id="KW-1185">Reference proteome</keyword>
<feature type="transmembrane region" description="Helical" evidence="6">
    <location>
        <begin position="372"/>
        <end position="397"/>
    </location>
</feature>
<dbReference type="GO" id="GO:0005886">
    <property type="term" value="C:plasma membrane"/>
    <property type="evidence" value="ECO:0007669"/>
    <property type="project" value="TreeGrafter"/>
</dbReference>
<proteinExistence type="predicted"/>
<feature type="transmembrane region" description="Helical" evidence="6">
    <location>
        <begin position="327"/>
        <end position="360"/>
    </location>
</feature>
<dbReference type="GO" id="GO:0005295">
    <property type="term" value="F:neutral L-amino acid:sodium symporter activity"/>
    <property type="evidence" value="ECO:0007669"/>
    <property type="project" value="TreeGrafter"/>
</dbReference>
<feature type="transmembrane region" description="Helical" evidence="6">
    <location>
        <begin position="254"/>
        <end position="274"/>
    </location>
</feature>
<feature type="transmembrane region" description="Helical" evidence="6">
    <location>
        <begin position="176"/>
        <end position="200"/>
    </location>
</feature>
<dbReference type="GO" id="GO:0032329">
    <property type="term" value="P:serine transport"/>
    <property type="evidence" value="ECO:0007669"/>
    <property type="project" value="TreeGrafter"/>
</dbReference>
<feature type="transmembrane region" description="Helical" evidence="6">
    <location>
        <begin position="286"/>
        <end position="315"/>
    </location>
</feature>
<keyword evidence="2" id="KW-0813">Transport</keyword>
<keyword evidence="4 6" id="KW-1133">Transmembrane helix</keyword>
<comment type="caution">
    <text evidence="7">The sequence shown here is derived from an EMBL/GenBank/DDBJ whole genome shotgun (WGS) entry which is preliminary data.</text>
</comment>
<evidence type="ECO:0000256" key="6">
    <source>
        <dbReference type="SAM" id="Phobius"/>
    </source>
</evidence>
<dbReference type="HOGENOM" id="CLU_035303_0_0_10"/>
<dbReference type="Proteomes" id="UP000006008">
    <property type="component" value="Unassembled WGS sequence"/>
</dbReference>
<accession>G5H8U1</accession>
<evidence type="ECO:0000313" key="8">
    <source>
        <dbReference type="Proteomes" id="UP000006008"/>
    </source>
</evidence>
<dbReference type="GeneID" id="92814948"/>
<sequence length="417" mass="43780">MKRRFKVGLLLKIVIAIVLGLTFSTFLPTPGVRIFVTINSIFSNFLSFSIPLIIVGLVAPGIADLGSGAGKLLGITALVAYISTLFAGFFSYFTCLATFPYLLPGGGVHEVSAAGTAAVEATNPLASITSATIPPFFTIDMPPFMDVVSALVFSFILGLGLAALPGRTFKDALNEFGEVINLLIGKVIVPLLPLYIFGIFLKMGAEGQAVQVMSLFLKVIIIIFVMHIALLLIQYAIAGAIAKRNPLKLLRIMLPAYATALGTQSSAATIPVSLQQTIKMGVHPDLAGFVVPLCATIHLSGSILKIVACALAIMWMTPDTFPITFELYAGFIFMLGIAMVAAPGVPGGAIMAALGLLASILGFNAELQALMIALYITMDSFGTAGNVTGGGAIAVIMDKIYRNMLKKGDAETPKIAA</sequence>
<evidence type="ECO:0000256" key="2">
    <source>
        <dbReference type="ARBA" id="ARBA00022448"/>
    </source>
</evidence>
<dbReference type="InterPro" id="IPR036458">
    <property type="entry name" value="Na:dicarbo_symporter_sf"/>
</dbReference>